<dbReference type="SMART" id="SM00322">
    <property type="entry name" value="KH"/>
    <property type="match status" value="1"/>
</dbReference>
<proteinExistence type="inferred from homology"/>
<dbReference type="InterPro" id="IPR004087">
    <property type="entry name" value="KH_dom"/>
</dbReference>
<feature type="region of interest" description="Disordered" evidence="9">
    <location>
        <begin position="1"/>
        <end position="24"/>
    </location>
</feature>
<feature type="domain" description="K Homology" evidence="10">
    <location>
        <begin position="133"/>
        <end position="205"/>
    </location>
</feature>
<dbReference type="CDD" id="cd22393">
    <property type="entry name" value="KH-I_KRR1_rpt1"/>
    <property type="match status" value="1"/>
</dbReference>
<keyword evidence="4 8" id="KW-0698">rRNA processing</keyword>
<reference evidence="12" key="1">
    <citation type="submission" date="2016-05" db="EMBL/GenBank/DDBJ databases">
        <authorList>
            <person name="Naeem Raeece"/>
        </authorList>
    </citation>
    <scope>NUCLEOTIDE SEQUENCE [LARGE SCALE GENOMIC DNA]</scope>
</reference>
<evidence type="ECO:0000256" key="2">
    <source>
        <dbReference type="ARBA" id="ARBA00009344"/>
    </source>
</evidence>
<feature type="region of interest" description="Disordered" evidence="9">
    <location>
        <begin position="292"/>
        <end position="319"/>
    </location>
</feature>
<comment type="function">
    <text evidence="8">Required for 40S ribosome biogenesis. Involved in nucleolar processing of pre-18S ribosomal RNA and ribosome assembly.</text>
</comment>
<dbReference type="VEuPathDB" id="PlasmoDB:PmUG01_04023900"/>
<evidence type="ECO:0000256" key="9">
    <source>
        <dbReference type="SAM" id="MobiDB-lite"/>
    </source>
</evidence>
<feature type="compositionally biased region" description="Basic and acidic residues" evidence="9">
    <location>
        <begin position="299"/>
        <end position="312"/>
    </location>
</feature>
<accession>A0A1A8VUI8</accession>
<protein>
    <recommendedName>
        <fullName evidence="8">KRR1 small subunit processome component</fullName>
    </recommendedName>
    <alternativeName>
        <fullName evidence="8">KRR-R motif-containing protein 1</fullName>
    </alternativeName>
</protein>
<comment type="subcellular location">
    <subcellularLocation>
        <location evidence="1 8">Nucleus</location>
        <location evidence="1 8">Nucleolus</location>
    </subcellularLocation>
</comment>
<evidence type="ECO:0000256" key="6">
    <source>
        <dbReference type="ARBA" id="ARBA00023242"/>
    </source>
</evidence>
<evidence type="ECO:0000256" key="8">
    <source>
        <dbReference type="PIRNR" id="PIRNR006515"/>
    </source>
</evidence>
<dbReference type="PIRSF" id="PIRSF006515">
    <property type="entry name" value="KRR1"/>
    <property type="match status" value="1"/>
</dbReference>
<dbReference type="AlphaFoldDB" id="A0A1A8VUI8"/>
<gene>
    <name evidence="11" type="ORF">PMALA_003730</name>
</gene>
<dbReference type="InterPro" id="IPR041174">
    <property type="entry name" value="KRR1-like_KH1"/>
</dbReference>
<keyword evidence="6 8" id="KW-0539">Nucleus</keyword>
<organism evidence="11 12">
    <name type="scientific">Plasmodium malariae</name>
    <dbReference type="NCBI Taxonomy" id="5858"/>
    <lineage>
        <taxon>Eukaryota</taxon>
        <taxon>Sar</taxon>
        <taxon>Alveolata</taxon>
        <taxon>Apicomplexa</taxon>
        <taxon>Aconoidasida</taxon>
        <taxon>Haemosporida</taxon>
        <taxon>Plasmodiidae</taxon>
        <taxon>Plasmodium</taxon>
        <taxon>Plasmodium (Plasmodium)</taxon>
    </lineage>
</organism>
<dbReference type="GO" id="GO:0003723">
    <property type="term" value="F:RNA binding"/>
    <property type="evidence" value="ECO:0007669"/>
    <property type="project" value="UniProtKB-KW"/>
</dbReference>
<dbReference type="InterPro" id="IPR048550">
    <property type="entry name" value="KRR1-like_KH1_euk"/>
</dbReference>
<evidence type="ECO:0000313" key="12">
    <source>
        <dbReference type="Proteomes" id="UP000078597"/>
    </source>
</evidence>
<evidence type="ECO:0000256" key="4">
    <source>
        <dbReference type="ARBA" id="ARBA00022552"/>
    </source>
</evidence>
<dbReference type="GO" id="GO:0006364">
    <property type="term" value="P:rRNA processing"/>
    <property type="evidence" value="ECO:0007669"/>
    <property type="project" value="UniProtKB-KW"/>
</dbReference>
<dbReference type="InterPro" id="IPR048549">
    <property type="entry name" value="KRR1-like_KH2_euk"/>
</dbReference>
<evidence type="ECO:0000259" key="10">
    <source>
        <dbReference type="SMART" id="SM00322"/>
    </source>
</evidence>
<dbReference type="Pfam" id="PF21800">
    <property type="entry name" value="KH_KRR1_2nd"/>
    <property type="match status" value="1"/>
</dbReference>
<sequence length="319" mass="38260">MEGTLSEGEENKQSNKNRKYRKEKPWDNENIDHWKVDKFIREDNKHHFLEESSFKVLFPKYREKYLQQFSTDIKSTLNKHFIKFEINLVEGYMCVRTTKKTYDPYIIIKARDMVSLLSRSVPFNQAKRVLEDETFCDIIKINGYIRNKNKFIKRRQRLLGSNGTTLKALEILTNCYICVHGKTVSLIGYFKSLKIVRRIVIDCMKNIHPVYHIKELIAKRELEKNNHFKNENWEKFLPNFKKRNVQRKKIKQKLDKKNGKRKSVFPPDQLPRKIDIQMETGEYFLNQEKWKKEKREKKSKKEITDIMVDKTKQGSKASS</sequence>
<dbReference type="FunFam" id="3.30.1370.10:FF:000014">
    <property type="entry name" value="KRR1 small subunit processome component"/>
    <property type="match status" value="1"/>
</dbReference>
<evidence type="ECO:0000256" key="3">
    <source>
        <dbReference type="ARBA" id="ARBA00022517"/>
    </source>
</evidence>
<evidence type="ECO:0000313" key="11">
    <source>
        <dbReference type="EMBL" id="SBS82492.1"/>
    </source>
</evidence>
<dbReference type="Pfam" id="PF17903">
    <property type="entry name" value="KH_KRR1_1st"/>
    <property type="match status" value="1"/>
</dbReference>
<dbReference type="SUPFAM" id="SSF54791">
    <property type="entry name" value="Eukaryotic type KH-domain (KH-domain type I)"/>
    <property type="match status" value="1"/>
</dbReference>
<keyword evidence="3 8" id="KW-0690">Ribosome biogenesis</keyword>
<dbReference type="CDD" id="cd22394">
    <property type="entry name" value="KH-I_KRR1_rpt2"/>
    <property type="match status" value="1"/>
</dbReference>
<dbReference type="GO" id="GO:0032040">
    <property type="term" value="C:small-subunit processome"/>
    <property type="evidence" value="ECO:0007669"/>
    <property type="project" value="TreeGrafter"/>
</dbReference>
<dbReference type="InterPro" id="IPR036612">
    <property type="entry name" value="KH_dom_type_1_sf"/>
</dbReference>
<evidence type="ECO:0000256" key="5">
    <source>
        <dbReference type="ARBA" id="ARBA00022884"/>
    </source>
</evidence>
<dbReference type="PANTHER" id="PTHR12581:SF0">
    <property type="entry name" value="KRR1 SMALL SUBUNIT PROCESSOME COMPONENT HOMOLOG"/>
    <property type="match status" value="1"/>
</dbReference>
<comment type="similarity">
    <text evidence="2 8">Belongs to the KRR1 family.</text>
</comment>
<comment type="subunit">
    <text evidence="8">Component of the ribosomal small subunit (SSU) processome.</text>
</comment>
<dbReference type="Proteomes" id="UP000078597">
    <property type="component" value="Unassembled WGS sequence"/>
</dbReference>
<dbReference type="Gene3D" id="3.30.1370.10">
    <property type="entry name" value="K Homology domain, type 1"/>
    <property type="match status" value="2"/>
</dbReference>
<dbReference type="InterPro" id="IPR048548">
    <property type="entry name" value="KRR1-like_KH2"/>
</dbReference>
<dbReference type="PANTHER" id="PTHR12581">
    <property type="entry name" value="HIV-1 REV BINDING PROTEIN 2, 3"/>
    <property type="match status" value="1"/>
</dbReference>
<keyword evidence="7 8" id="KW-0687">Ribonucleoprotein</keyword>
<dbReference type="EMBL" id="FLQW01000196">
    <property type="protein sequence ID" value="SBS82492.1"/>
    <property type="molecule type" value="Genomic_DNA"/>
</dbReference>
<evidence type="ECO:0000256" key="7">
    <source>
        <dbReference type="ARBA" id="ARBA00023274"/>
    </source>
</evidence>
<dbReference type="InterPro" id="IPR024166">
    <property type="entry name" value="rRNA_assembly_KRR1"/>
</dbReference>
<name>A0A1A8VUI8_PLAMA</name>
<keyword evidence="5 8" id="KW-0694">RNA-binding</keyword>
<evidence type="ECO:0000256" key="1">
    <source>
        <dbReference type="ARBA" id="ARBA00004604"/>
    </source>
</evidence>